<dbReference type="Pfam" id="PF07727">
    <property type="entry name" value="RVT_2"/>
    <property type="match status" value="1"/>
</dbReference>
<feature type="domain" description="Reverse transcriptase Ty1/copia-type" evidence="1">
    <location>
        <begin position="3"/>
        <end position="125"/>
    </location>
</feature>
<name>A0A0L6UD25_9BASI</name>
<sequence>PFLKLKKSLYGLKQAPSNWYDTLTSWFNHINFTQSTADPCLFIHKNKGSFIFFHVDNLIFVGDINNFEDLFLKLFPNSTAHEPNTLLGIELNYESDSVSLSQRKLIDKGLKLAGIKECWPVNTPLRFQKTKNQFQNSYRHPQLLGMLNSAGSRSCCLHTVYSHFDLILTIYLTQSNTIPMQPGPMIVKPQHKIIHSSTKAEMNALSDGVQEIQWIKFLIEELYNKELKPTEFQVENKGLIDKINNFGSNSKTKHLDIKAPKF</sequence>
<dbReference type="STRING" id="27349.A0A0L6UD25"/>
<protein>
    <recommendedName>
        <fullName evidence="1">Reverse transcriptase Ty1/copia-type domain-containing protein</fullName>
    </recommendedName>
</protein>
<evidence type="ECO:0000313" key="3">
    <source>
        <dbReference type="Proteomes" id="UP000037035"/>
    </source>
</evidence>
<gene>
    <name evidence="2" type="ORF">VP01_7296g1</name>
</gene>
<organism evidence="2 3">
    <name type="scientific">Puccinia sorghi</name>
    <dbReference type="NCBI Taxonomy" id="27349"/>
    <lineage>
        <taxon>Eukaryota</taxon>
        <taxon>Fungi</taxon>
        <taxon>Dikarya</taxon>
        <taxon>Basidiomycota</taxon>
        <taxon>Pucciniomycotina</taxon>
        <taxon>Pucciniomycetes</taxon>
        <taxon>Pucciniales</taxon>
        <taxon>Pucciniaceae</taxon>
        <taxon>Puccinia</taxon>
    </lineage>
</organism>
<comment type="caution">
    <text evidence="2">The sequence shown here is derived from an EMBL/GenBank/DDBJ whole genome shotgun (WGS) entry which is preliminary data.</text>
</comment>
<dbReference type="Proteomes" id="UP000037035">
    <property type="component" value="Unassembled WGS sequence"/>
</dbReference>
<evidence type="ECO:0000259" key="1">
    <source>
        <dbReference type="Pfam" id="PF07727"/>
    </source>
</evidence>
<reference evidence="2 3" key="1">
    <citation type="submission" date="2015-08" db="EMBL/GenBank/DDBJ databases">
        <title>Next Generation Sequencing and Analysis of the Genome of Puccinia sorghi L Schw, the Causal Agent of Maize Common Rust.</title>
        <authorList>
            <person name="Rochi L."/>
            <person name="Burguener G."/>
            <person name="Darino M."/>
            <person name="Turjanski A."/>
            <person name="Kreff E."/>
            <person name="Dieguez M.J."/>
            <person name="Sacco F."/>
        </authorList>
    </citation>
    <scope>NUCLEOTIDE SEQUENCE [LARGE SCALE GENOMIC DNA]</scope>
    <source>
        <strain evidence="2 3">RO10H11247</strain>
    </source>
</reference>
<dbReference type="InterPro" id="IPR013103">
    <property type="entry name" value="RVT_2"/>
</dbReference>
<keyword evidence="3" id="KW-1185">Reference proteome</keyword>
<evidence type="ECO:0000313" key="2">
    <source>
        <dbReference type="EMBL" id="KNZ46416.1"/>
    </source>
</evidence>
<accession>A0A0L6UD25</accession>
<dbReference type="EMBL" id="LAVV01012712">
    <property type="protein sequence ID" value="KNZ46416.1"/>
    <property type="molecule type" value="Genomic_DNA"/>
</dbReference>
<dbReference type="VEuPathDB" id="FungiDB:VP01_7296g1"/>
<feature type="non-terminal residue" evidence="2">
    <location>
        <position position="1"/>
    </location>
</feature>
<dbReference type="AlphaFoldDB" id="A0A0L6UD25"/>
<proteinExistence type="predicted"/>